<dbReference type="SUPFAM" id="SSF52425">
    <property type="entry name" value="Cryptochrome/photolyase, N-terminal domain"/>
    <property type="match status" value="1"/>
</dbReference>
<dbReference type="InterPro" id="IPR002081">
    <property type="entry name" value="Cryptochrome/DNA_photolyase_1"/>
</dbReference>
<sequence length="479" mass="55281">MSALVWFRSDLRGVWHSPLTYAVANHQTVTAVFFITPQQWQHYGLAPIKLDLLVRRLLQLKQELADKGVCLNIMQVADFAAIPEKLKAICTEQRITHLYLNAEYELDERRRDQKVKALLAEQGIVTGIFHDTCMVRPDQQLNKEGKPYKVFTPYFNQWLAHLRNDLPHSQPWQAVQLTLSLPEALLDSDNSIQRYMQNADEMGWPAASSALDEKIDDFLTDAVSRYAQSRDFPAQHGSSGLSPYLSIGAVAPRQLAHSMLIRFGEAMLDGSGGAHVWLRELAWRDFYRYVMFHFPHLCMHRCFIEKYDAFNWCDDRNLFDAWCQGQTGYPIVDAAMRCLNATGWMHNRLRMIVASFLCKHLLLPWRWGEEYFMSRLIDGDFASNNGGWQWSASVGTDAAPYFRIFNPTTQGQRYDPDGEFLLQWLPELKTVPKKHLHEPQKWQAASSLNYPPPIVEHKQAVSSTKERFGQFLDMHKKAT</sequence>
<keyword evidence="4 7" id="KW-0285">Flavoprotein</keyword>
<dbReference type="PANTHER" id="PTHR11455">
    <property type="entry name" value="CRYPTOCHROME"/>
    <property type="match status" value="1"/>
</dbReference>
<evidence type="ECO:0000256" key="6">
    <source>
        <dbReference type="ARBA" id="ARBA00022991"/>
    </source>
</evidence>
<proteinExistence type="inferred from homology"/>
<evidence type="ECO:0000256" key="1">
    <source>
        <dbReference type="ARBA" id="ARBA00001932"/>
    </source>
</evidence>
<dbReference type="PROSITE" id="PS51645">
    <property type="entry name" value="PHR_CRY_ALPHA_BETA"/>
    <property type="match status" value="1"/>
</dbReference>
<keyword evidence="6 7" id="KW-0157">Chromophore</keyword>
<evidence type="ECO:0000256" key="4">
    <source>
        <dbReference type="ARBA" id="ARBA00022630"/>
    </source>
</evidence>
<evidence type="ECO:0000256" key="2">
    <source>
        <dbReference type="ARBA" id="ARBA00001974"/>
    </source>
</evidence>
<dbReference type="Gene3D" id="3.40.50.620">
    <property type="entry name" value="HUPs"/>
    <property type="match status" value="1"/>
</dbReference>
<reference evidence="9 10" key="1">
    <citation type="journal article" date="2019" name="Int. J. Syst. Evol. Microbiol.">
        <title>The Global Catalogue of Microorganisms (GCM) 10K type strain sequencing project: providing services to taxonomists for standard genome sequencing and annotation.</title>
        <authorList>
            <consortium name="The Broad Institute Genomics Platform"/>
            <consortium name="The Broad Institute Genome Sequencing Center for Infectious Disease"/>
            <person name="Wu L."/>
            <person name="Ma J."/>
        </authorList>
    </citation>
    <scope>NUCLEOTIDE SEQUENCE [LARGE SCALE GENOMIC DNA]</scope>
    <source>
        <strain evidence="9 10">JCM 13378</strain>
    </source>
</reference>
<comment type="similarity">
    <text evidence="7">Belongs to the DNA photolyase family.</text>
</comment>
<dbReference type="Proteomes" id="UP001501757">
    <property type="component" value="Unassembled WGS sequence"/>
</dbReference>
<gene>
    <name evidence="9" type="primary">phrB</name>
    <name evidence="9" type="ORF">GCM10009092_09090</name>
</gene>
<protein>
    <submittedName>
        <fullName evidence="9">Deoxyribodipyrimidine photo-lyase</fullName>
    </submittedName>
</protein>
<dbReference type="InterPro" id="IPR006050">
    <property type="entry name" value="DNA_photolyase_N"/>
</dbReference>
<comment type="similarity">
    <text evidence="3">Belongs to the DNA photolyase class-1 family.</text>
</comment>
<dbReference type="InterPro" id="IPR014729">
    <property type="entry name" value="Rossmann-like_a/b/a_fold"/>
</dbReference>
<accession>A0ABN0WU78</accession>
<dbReference type="RefSeq" id="WP_343842299.1">
    <property type="nucleotide sequence ID" value="NZ_BAAAEI010000006.1"/>
</dbReference>
<dbReference type="Pfam" id="PF00875">
    <property type="entry name" value="DNA_photolyase"/>
    <property type="match status" value="1"/>
</dbReference>
<dbReference type="PRINTS" id="PR00147">
    <property type="entry name" value="DNAPHOTLYASE"/>
</dbReference>
<keyword evidence="5 7" id="KW-0274">FAD</keyword>
<dbReference type="Gene3D" id="1.10.579.10">
    <property type="entry name" value="DNA Cyclobutane Dipyrimidine Photolyase, subunit A, domain 3"/>
    <property type="match status" value="1"/>
</dbReference>
<dbReference type="NCBIfam" id="NF007955">
    <property type="entry name" value="PRK10674.1"/>
    <property type="match status" value="1"/>
</dbReference>
<dbReference type="InterPro" id="IPR018394">
    <property type="entry name" value="DNA_photolyase_1_CS_C"/>
</dbReference>
<comment type="cofactor">
    <cofactor evidence="2">
        <name>FAD</name>
        <dbReference type="ChEBI" id="CHEBI:57692"/>
    </cofactor>
</comment>
<evidence type="ECO:0000313" key="10">
    <source>
        <dbReference type="Proteomes" id="UP001501757"/>
    </source>
</evidence>
<dbReference type="PROSITE" id="PS00691">
    <property type="entry name" value="DNA_PHOTOLYASES_1_2"/>
    <property type="match status" value="1"/>
</dbReference>
<comment type="caution">
    <text evidence="9">The sequence shown here is derived from an EMBL/GenBank/DDBJ whole genome shotgun (WGS) entry which is preliminary data.</text>
</comment>
<dbReference type="InterPro" id="IPR005101">
    <property type="entry name" value="Cryptochr/Photolyase_FAD-bd"/>
</dbReference>
<evidence type="ECO:0000256" key="7">
    <source>
        <dbReference type="RuleBase" id="RU004182"/>
    </source>
</evidence>
<evidence type="ECO:0000256" key="5">
    <source>
        <dbReference type="ARBA" id="ARBA00022827"/>
    </source>
</evidence>
<keyword evidence="10" id="KW-1185">Reference proteome</keyword>
<organism evidence="9 10">
    <name type="scientific">Bowmanella denitrificans</name>
    <dbReference type="NCBI Taxonomy" id="366582"/>
    <lineage>
        <taxon>Bacteria</taxon>
        <taxon>Pseudomonadati</taxon>
        <taxon>Pseudomonadota</taxon>
        <taxon>Gammaproteobacteria</taxon>
        <taxon>Alteromonadales</taxon>
        <taxon>Alteromonadaceae</taxon>
        <taxon>Bowmanella</taxon>
    </lineage>
</organism>
<dbReference type="EMBL" id="BAAAEI010000006">
    <property type="protein sequence ID" value="GAA0346823.1"/>
    <property type="molecule type" value="Genomic_DNA"/>
</dbReference>
<evidence type="ECO:0000256" key="3">
    <source>
        <dbReference type="ARBA" id="ARBA00005862"/>
    </source>
</evidence>
<dbReference type="Gene3D" id="1.25.40.80">
    <property type="match status" value="1"/>
</dbReference>
<name>A0ABN0WU78_9ALTE</name>
<dbReference type="PROSITE" id="PS00394">
    <property type="entry name" value="DNA_PHOTOLYASES_1_1"/>
    <property type="match status" value="1"/>
</dbReference>
<feature type="domain" description="Photolyase/cryptochrome alpha/beta" evidence="8">
    <location>
        <begin position="1"/>
        <end position="134"/>
    </location>
</feature>
<dbReference type="InterPro" id="IPR036155">
    <property type="entry name" value="Crypto/Photolyase_N_sf"/>
</dbReference>
<dbReference type="PANTHER" id="PTHR11455:SF9">
    <property type="entry name" value="CRYPTOCHROME CIRCADIAN CLOCK 5 ISOFORM X1"/>
    <property type="match status" value="1"/>
</dbReference>
<evidence type="ECO:0000313" key="9">
    <source>
        <dbReference type="EMBL" id="GAA0346823.1"/>
    </source>
</evidence>
<dbReference type="InterPro" id="IPR036134">
    <property type="entry name" value="Crypto/Photolyase_FAD-like_sf"/>
</dbReference>
<dbReference type="SUPFAM" id="SSF48173">
    <property type="entry name" value="Cryptochrome/photolyase FAD-binding domain"/>
    <property type="match status" value="1"/>
</dbReference>
<comment type="cofactor">
    <cofactor evidence="1">
        <name>(6R)-5,10-methylene-5,6,7,8-tetrahydrofolate</name>
        <dbReference type="ChEBI" id="CHEBI:15636"/>
    </cofactor>
</comment>
<dbReference type="Pfam" id="PF03441">
    <property type="entry name" value="FAD_binding_7"/>
    <property type="match status" value="1"/>
</dbReference>
<evidence type="ECO:0000259" key="8">
    <source>
        <dbReference type="PROSITE" id="PS51645"/>
    </source>
</evidence>